<comment type="caution">
    <text evidence="8">The sequence shown here is derived from an EMBL/GenBank/DDBJ whole genome shotgun (WGS) entry which is preliminary data.</text>
</comment>
<gene>
    <name evidence="8" type="ORF">Ctob_011620</name>
</gene>
<accession>A0A0M0K7Z5</accession>
<dbReference type="OrthoDB" id="427777at2759"/>
<sequence length="263" mass="28716">MALEPSPEVWVHGLLHFSGAKITESSLLNVLKLPRAASTDLPINLDTWAVLAETGLSMSRSQAAACMRFAHVLSQPRGDERDMPTDEALRVPLGSMLLLLWVQWAQHELGENATNLSRSQAASGELIDCHSCYVYALAPVRGVELLGCTGCTVVVGAASRVVTVSHCANMKLVATCQALRLSSCTNCTFQLCVNSPPLLMEYADALVGHVTRMLRFRDEIAALRCSEAVRSEVQATLHAGFRDWLQRTGNLRQVTDLMAQPTW</sequence>
<dbReference type="GO" id="GO:0005813">
    <property type="term" value="C:centrosome"/>
    <property type="evidence" value="ECO:0007669"/>
    <property type="project" value="UniProtKB-SubCell"/>
</dbReference>
<dbReference type="Pfam" id="PF07986">
    <property type="entry name" value="TBCC"/>
    <property type="match status" value="1"/>
</dbReference>
<evidence type="ECO:0000256" key="5">
    <source>
        <dbReference type="ARBA" id="ARBA00022490"/>
    </source>
</evidence>
<comment type="subcellular location">
    <subcellularLocation>
        <location evidence="1">Cytoplasm</location>
        <location evidence="1">Cytoskeleton</location>
        <location evidence="1">Microtubule organizing center</location>
        <location evidence="1">Centrosome</location>
    </subcellularLocation>
    <subcellularLocation>
        <location evidence="2">Cytoplasm</location>
        <location evidence="2">Cytoskeleton</location>
        <location evidence="2">Spindle pole</location>
    </subcellularLocation>
</comment>
<dbReference type="InterPro" id="IPR006599">
    <property type="entry name" value="CARP_motif"/>
</dbReference>
<dbReference type="PROSITE" id="PS51329">
    <property type="entry name" value="C_CAP_COFACTOR_C"/>
    <property type="match status" value="1"/>
</dbReference>
<dbReference type="Gene3D" id="2.160.20.70">
    <property type="match status" value="1"/>
</dbReference>
<evidence type="ECO:0000256" key="4">
    <source>
        <dbReference type="ARBA" id="ARBA00017559"/>
    </source>
</evidence>
<evidence type="ECO:0000259" key="7">
    <source>
        <dbReference type="PROSITE" id="PS51329"/>
    </source>
</evidence>
<dbReference type="InterPro" id="IPR017901">
    <property type="entry name" value="C-CAP_CF_C-like"/>
</dbReference>
<protein>
    <recommendedName>
        <fullName evidence="4">TBCC domain-containing protein 1</fullName>
    </recommendedName>
</protein>
<comment type="similarity">
    <text evidence="3">Belongs to the TBCC family.</text>
</comment>
<evidence type="ECO:0000256" key="6">
    <source>
        <dbReference type="ARBA" id="ARBA00023212"/>
    </source>
</evidence>
<feature type="domain" description="C-CAP/cofactor C-like" evidence="7">
    <location>
        <begin position="104"/>
        <end position="223"/>
    </location>
</feature>
<keyword evidence="9" id="KW-1185">Reference proteome</keyword>
<proteinExistence type="inferred from homology"/>
<reference evidence="9" key="1">
    <citation type="journal article" date="2015" name="PLoS Genet.">
        <title>Genome Sequence and Transcriptome Analyses of Chrysochromulina tobin: Metabolic Tools for Enhanced Algal Fitness in the Prominent Order Prymnesiales (Haptophyceae).</title>
        <authorList>
            <person name="Hovde B.T."/>
            <person name="Deodato C.R."/>
            <person name="Hunsperger H.M."/>
            <person name="Ryken S.A."/>
            <person name="Yost W."/>
            <person name="Jha R.K."/>
            <person name="Patterson J."/>
            <person name="Monnat R.J. Jr."/>
            <person name="Barlow S.B."/>
            <person name="Starkenburg S.R."/>
            <person name="Cattolico R.A."/>
        </authorList>
    </citation>
    <scope>NUCLEOTIDE SEQUENCE</scope>
    <source>
        <strain evidence="9">CCMP291</strain>
    </source>
</reference>
<dbReference type="InterPro" id="IPR039589">
    <property type="entry name" value="TBCC1"/>
</dbReference>
<dbReference type="InterPro" id="IPR016098">
    <property type="entry name" value="CAP/MinC_C"/>
</dbReference>
<dbReference type="SMART" id="SM00673">
    <property type="entry name" value="CARP"/>
    <property type="match status" value="2"/>
</dbReference>
<evidence type="ECO:0000313" key="9">
    <source>
        <dbReference type="Proteomes" id="UP000037460"/>
    </source>
</evidence>
<evidence type="ECO:0000256" key="1">
    <source>
        <dbReference type="ARBA" id="ARBA00004300"/>
    </source>
</evidence>
<evidence type="ECO:0000256" key="2">
    <source>
        <dbReference type="ARBA" id="ARBA00004647"/>
    </source>
</evidence>
<keyword evidence="5" id="KW-0963">Cytoplasm</keyword>
<dbReference type="EMBL" id="JWZX01001041">
    <property type="protein sequence ID" value="KOO34934.1"/>
    <property type="molecule type" value="Genomic_DNA"/>
</dbReference>
<keyword evidence="6" id="KW-0206">Cytoskeleton</keyword>
<evidence type="ECO:0000256" key="3">
    <source>
        <dbReference type="ARBA" id="ARBA00008848"/>
    </source>
</evidence>
<dbReference type="InterPro" id="IPR012945">
    <property type="entry name" value="Tubulin-bd_cofactor_C_dom"/>
</dbReference>
<name>A0A0M0K7Z5_9EUKA</name>
<evidence type="ECO:0000313" key="8">
    <source>
        <dbReference type="EMBL" id="KOO34934.1"/>
    </source>
</evidence>
<dbReference type="AlphaFoldDB" id="A0A0M0K7Z5"/>
<dbReference type="Proteomes" id="UP000037460">
    <property type="component" value="Unassembled WGS sequence"/>
</dbReference>
<organism evidence="8 9">
    <name type="scientific">Chrysochromulina tobinii</name>
    <dbReference type="NCBI Taxonomy" id="1460289"/>
    <lineage>
        <taxon>Eukaryota</taxon>
        <taxon>Haptista</taxon>
        <taxon>Haptophyta</taxon>
        <taxon>Prymnesiophyceae</taxon>
        <taxon>Prymnesiales</taxon>
        <taxon>Chrysochromulinaceae</taxon>
        <taxon>Chrysochromulina</taxon>
    </lineage>
</organism>
<dbReference type="PANTHER" id="PTHR16052">
    <property type="entry name" value="TBCC DOMAIN-CONTAINING PROTEIN 1"/>
    <property type="match status" value="1"/>
</dbReference>
<dbReference type="PANTHER" id="PTHR16052:SF0">
    <property type="entry name" value="TBCC DOMAIN-CONTAINING PROTEIN 1"/>
    <property type="match status" value="1"/>
</dbReference>
<dbReference type="GO" id="GO:0000922">
    <property type="term" value="C:spindle pole"/>
    <property type="evidence" value="ECO:0007669"/>
    <property type="project" value="UniProtKB-SubCell"/>
</dbReference>